<dbReference type="GO" id="GO:0070681">
    <property type="term" value="P:glutaminyl-tRNAGln biosynthesis via transamidation"/>
    <property type="evidence" value="ECO:0007669"/>
    <property type="project" value="UniProtKB-UniRule"/>
</dbReference>
<sequence length="545" mass="61349">MQTMFARSKMWQSRTLVRSISTSRILLKAKSDNSVLLPQYKFKCGLEIHCQLKTDKKLFSNSGHTFNELPNSRVSFFDAGLPGTQPLVNPEAVLLALVAGVSLNSKINLQSTFDRKHYFYGDQPLGYQITQHYNPIGKGGSLKLLKKFDEIDEQEKTITLDQIQIEQDTGKCIHVEAGVSTNEYLNGILYSKIDLNRANTPLIEVVTNPDFDDLKQVKAFIKKFQSLVKFLNISTGELETGAMRIDVNISINGGNRVEIKNLSSSTAIIEALKYEYKRQIKEVESGNHISQETRGWNGSKTVTLRKKESKVDYRYMPDPELSSISLDKTIVEDIRTNFVSTLPDDMIEMLTSKPYGLRIKDAKLLINNTYDGLLDYYMDAFSKTVGMNDKVPSKIPGNFILHELIGQLGKFNLKFSPQILPVSKLSELINVIYIDGKLTNSSGKLLLKYIVENHDDTAVQSMTIDDLIAEFELEVPEQNDADLNLELGELCDEILSNHAEIVENLKNGKKLGSLQYLVGQGMRATQGKIQAKVFEEHFKKSLGLK</sequence>
<evidence type="ECO:0000256" key="5">
    <source>
        <dbReference type="ARBA" id="ARBA00022917"/>
    </source>
</evidence>
<dbReference type="InterPro" id="IPR014746">
    <property type="entry name" value="Gln_synth/guanido_kin_cat_dom"/>
</dbReference>
<evidence type="ECO:0000256" key="4">
    <source>
        <dbReference type="ARBA" id="ARBA00022840"/>
    </source>
</evidence>
<comment type="catalytic activity">
    <reaction evidence="7 8">
        <text>L-glutamyl-tRNA(Gln) + L-glutamine + ATP + H2O = L-glutaminyl-tRNA(Gln) + L-glutamate + ADP + phosphate + H(+)</text>
        <dbReference type="Rhea" id="RHEA:17521"/>
        <dbReference type="Rhea" id="RHEA-COMP:9681"/>
        <dbReference type="Rhea" id="RHEA-COMP:9684"/>
        <dbReference type="ChEBI" id="CHEBI:15377"/>
        <dbReference type="ChEBI" id="CHEBI:15378"/>
        <dbReference type="ChEBI" id="CHEBI:29985"/>
        <dbReference type="ChEBI" id="CHEBI:30616"/>
        <dbReference type="ChEBI" id="CHEBI:43474"/>
        <dbReference type="ChEBI" id="CHEBI:58359"/>
        <dbReference type="ChEBI" id="CHEBI:78520"/>
        <dbReference type="ChEBI" id="CHEBI:78521"/>
        <dbReference type="ChEBI" id="CHEBI:456216"/>
    </reaction>
</comment>
<keyword evidence="4 8" id="KW-0067">ATP-binding</keyword>
<keyword evidence="3 8" id="KW-0547">Nucleotide-binding</keyword>
<dbReference type="PANTHER" id="PTHR11659">
    <property type="entry name" value="GLUTAMYL-TRNA GLN AMIDOTRANSFERASE SUBUNIT B MITOCHONDRIAL AND PROKARYOTIC PET112-RELATED"/>
    <property type="match status" value="1"/>
</dbReference>
<proteinExistence type="inferred from homology"/>
<keyword evidence="6 8" id="KW-0496">Mitochondrion</keyword>
<accession>A0AAV5QMU2</accession>
<dbReference type="InterPro" id="IPR017958">
    <property type="entry name" value="Gln-tRNA_amidoTrfase_suB_CS"/>
</dbReference>
<dbReference type="Proteomes" id="UP001360560">
    <property type="component" value="Unassembled WGS sequence"/>
</dbReference>
<dbReference type="HAMAP" id="MF_00121">
    <property type="entry name" value="GatB"/>
    <property type="match status" value="1"/>
</dbReference>
<dbReference type="PANTHER" id="PTHR11659:SF0">
    <property type="entry name" value="GLUTAMYL-TRNA(GLN) AMIDOTRANSFERASE SUBUNIT B, MITOCHONDRIAL"/>
    <property type="match status" value="1"/>
</dbReference>
<evidence type="ECO:0000313" key="10">
    <source>
        <dbReference type="EMBL" id="GMM35896.1"/>
    </source>
</evidence>
<dbReference type="GO" id="GO:0005739">
    <property type="term" value="C:mitochondrion"/>
    <property type="evidence" value="ECO:0007669"/>
    <property type="project" value="UniProtKB-SubCell"/>
</dbReference>
<dbReference type="GO" id="GO:0032543">
    <property type="term" value="P:mitochondrial translation"/>
    <property type="evidence" value="ECO:0007669"/>
    <property type="project" value="UniProtKB-UniRule"/>
</dbReference>
<comment type="function">
    <text evidence="8">Allows the formation of correctly charged Gln-tRNA(Gln) through the transamidation of misacylated Glu-tRNA(Gln) in the mitochondria. The reaction takes place in the presence of glutamine and ATP through an activated gamma-phospho-Glu-tRNA(Gln).</text>
</comment>
<dbReference type="EC" id="6.3.5.-" evidence="8"/>
<dbReference type="InterPro" id="IPR004413">
    <property type="entry name" value="GatB"/>
</dbReference>
<dbReference type="PROSITE" id="PS01234">
    <property type="entry name" value="GATB"/>
    <property type="match status" value="1"/>
</dbReference>
<dbReference type="Pfam" id="PF02637">
    <property type="entry name" value="GatB_Yqey"/>
    <property type="match status" value="1"/>
</dbReference>
<dbReference type="GO" id="GO:0030956">
    <property type="term" value="C:glutamyl-tRNA(Gln) amidotransferase complex"/>
    <property type="evidence" value="ECO:0007669"/>
    <property type="project" value="UniProtKB-UniRule"/>
</dbReference>
<evidence type="ECO:0000256" key="1">
    <source>
        <dbReference type="ARBA" id="ARBA00005306"/>
    </source>
</evidence>
<dbReference type="InterPro" id="IPR023168">
    <property type="entry name" value="GatB_Yqey_C_2"/>
</dbReference>
<evidence type="ECO:0000313" key="11">
    <source>
        <dbReference type="Proteomes" id="UP001360560"/>
    </source>
</evidence>
<dbReference type="NCBIfam" id="NF004012">
    <property type="entry name" value="PRK05477.1-2"/>
    <property type="match status" value="1"/>
</dbReference>
<dbReference type="Pfam" id="PF02934">
    <property type="entry name" value="GatB_N"/>
    <property type="match status" value="1"/>
</dbReference>
<comment type="caution">
    <text evidence="10">The sequence shown here is derived from an EMBL/GenBank/DDBJ whole genome shotgun (WGS) entry which is preliminary data.</text>
</comment>
<evidence type="ECO:0000256" key="2">
    <source>
        <dbReference type="ARBA" id="ARBA00022598"/>
    </source>
</evidence>
<dbReference type="InterPro" id="IPR017959">
    <property type="entry name" value="Asn/Gln-tRNA_amidoTrfase_suB/E"/>
</dbReference>
<dbReference type="AlphaFoldDB" id="A0AAV5QMU2"/>
<keyword evidence="11" id="KW-1185">Reference proteome</keyword>
<name>A0AAV5QMU2_9ASCO</name>
<dbReference type="InterPro" id="IPR006075">
    <property type="entry name" value="Asn/Gln-tRNA_Trfase_suB/E_cat"/>
</dbReference>
<keyword evidence="2 8" id="KW-0436">Ligase</keyword>
<dbReference type="GO" id="GO:0050567">
    <property type="term" value="F:glutaminyl-tRNA synthase (glutamine-hydrolyzing) activity"/>
    <property type="evidence" value="ECO:0007669"/>
    <property type="project" value="UniProtKB-UniRule"/>
</dbReference>
<evidence type="ECO:0000256" key="8">
    <source>
        <dbReference type="HAMAP-Rule" id="MF_03147"/>
    </source>
</evidence>
<evidence type="ECO:0000259" key="9">
    <source>
        <dbReference type="SMART" id="SM00845"/>
    </source>
</evidence>
<reference evidence="10 11" key="1">
    <citation type="journal article" date="2023" name="Elife">
        <title>Identification of key yeast species and microbe-microbe interactions impacting larval growth of Drosophila in the wild.</title>
        <authorList>
            <person name="Mure A."/>
            <person name="Sugiura Y."/>
            <person name="Maeda R."/>
            <person name="Honda K."/>
            <person name="Sakurai N."/>
            <person name="Takahashi Y."/>
            <person name="Watada M."/>
            <person name="Katoh T."/>
            <person name="Gotoh A."/>
            <person name="Gotoh Y."/>
            <person name="Taniguchi I."/>
            <person name="Nakamura K."/>
            <person name="Hayashi T."/>
            <person name="Katayama T."/>
            <person name="Uemura T."/>
            <person name="Hattori Y."/>
        </authorList>
    </citation>
    <scope>NUCLEOTIDE SEQUENCE [LARGE SCALE GENOMIC DNA]</scope>
    <source>
        <strain evidence="10 11">SC-9</strain>
    </source>
</reference>
<evidence type="ECO:0000256" key="6">
    <source>
        <dbReference type="ARBA" id="ARBA00023128"/>
    </source>
</evidence>
<dbReference type="SMART" id="SM00845">
    <property type="entry name" value="GatB_Yqey"/>
    <property type="match status" value="1"/>
</dbReference>
<evidence type="ECO:0000256" key="7">
    <source>
        <dbReference type="ARBA" id="ARBA00047913"/>
    </source>
</evidence>
<keyword evidence="5 8" id="KW-0648">Protein biosynthesis</keyword>
<evidence type="ECO:0000256" key="3">
    <source>
        <dbReference type="ARBA" id="ARBA00022741"/>
    </source>
</evidence>
<dbReference type="SUPFAM" id="SSF89095">
    <property type="entry name" value="GatB/YqeY motif"/>
    <property type="match status" value="1"/>
</dbReference>
<dbReference type="SUPFAM" id="SSF55931">
    <property type="entry name" value="Glutamine synthetase/guanido kinase"/>
    <property type="match status" value="1"/>
</dbReference>
<dbReference type="Gene3D" id="1.10.10.410">
    <property type="match status" value="1"/>
</dbReference>
<gene>
    <name evidence="8" type="primary">PET112</name>
    <name evidence="10" type="ORF">DASC09_032210</name>
</gene>
<comment type="similarity">
    <text evidence="1 8">Belongs to the GatB/GatE family. GatB subfamily.</text>
</comment>
<dbReference type="EMBL" id="BTFZ01000011">
    <property type="protein sequence ID" value="GMM35896.1"/>
    <property type="molecule type" value="Genomic_DNA"/>
</dbReference>
<comment type="subcellular location">
    <subcellularLocation>
        <location evidence="8">Mitochondrion</location>
    </subcellularLocation>
</comment>
<dbReference type="InterPro" id="IPR018027">
    <property type="entry name" value="Asn/Gln_amidotransferase"/>
</dbReference>
<organism evidence="10 11">
    <name type="scientific">Saccharomycopsis crataegensis</name>
    <dbReference type="NCBI Taxonomy" id="43959"/>
    <lineage>
        <taxon>Eukaryota</taxon>
        <taxon>Fungi</taxon>
        <taxon>Dikarya</taxon>
        <taxon>Ascomycota</taxon>
        <taxon>Saccharomycotina</taxon>
        <taxon>Saccharomycetes</taxon>
        <taxon>Saccharomycopsidaceae</taxon>
        <taxon>Saccharomycopsis</taxon>
    </lineage>
</organism>
<dbReference type="GO" id="GO:0005524">
    <property type="term" value="F:ATP binding"/>
    <property type="evidence" value="ECO:0007669"/>
    <property type="project" value="UniProtKB-KW"/>
</dbReference>
<dbReference type="InterPro" id="IPR003789">
    <property type="entry name" value="Asn/Gln_tRNA_amidoTrase-B-like"/>
</dbReference>
<comment type="subunit">
    <text evidence="8">Subunit of the heterotrimeric GatFAB amidotransferase (AdT) complex, composed of A, B and F subunits.</text>
</comment>
<feature type="domain" description="Asn/Gln amidotransferase" evidence="9">
    <location>
        <begin position="379"/>
        <end position="542"/>
    </location>
</feature>
<protein>
    <recommendedName>
        <fullName evidence="8">Glutamyl-tRNA(Gln) amidotransferase subunit B, mitochondrial</fullName>
        <shortName evidence="8">Glu-AdT subunit B</shortName>
        <ecNumber evidence="8">6.3.5.-</ecNumber>
    </recommendedName>
</protein>
<dbReference type="NCBIfam" id="TIGR00133">
    <property type="entry name" value="gatB"/>
    <property type="match status" value="1"/>
</dbReference>